<dbReference type="AlphaFoldDB" id="A0A645HF19"/>
<name>A0A645HF19_9ZZZZ</name>
<sequence>MALEPGPWIGDEFEHRPALLEIAHQWIKENAARVHIAEKGAAQAAIERGIIACFLHHISPYQQVVGQAAIFPAVSSSQVVLFYSGSEQLRHRCIFRLVRRNHCLREAVHQICPHIFHRRLKDGRNGPRFTRILFRHAMPVVPMIHTLAFCEPLPFRHIGGAEFMK</sequence>
<evidence type="ECO:0000313" key="1">
    <source>
        <dbReference type="EMBL" id="MPN37340.1"/>
    </source>
</evidence>
<proteinExistence type="predicted"/>
<protein>
    <submittedName>
        <fullName evidence="1">Uncharacterized protein</fullName>
    </submittedName>
</protein>
<comment type="caution">
    <text evidence="1">The sequence shown here is derived from an EMBL/GenBank/DDBJ whole genome shotgun (WGS) entry which is preliminary data.</text>
</comment>
<gene>
    <name evidence="1" type="ORF">SDC9_184857</name>
</gene>
<accession>A0A645HF19</accession>
<dbReference type="EMBL" id="VSSQ01091939">
    <property type="protein sequence ID" value="MPN37340.1"/>
    <property type="molecule type" value="Genomic_DNA"/>
</dbReference>
<reference evidence="1" key="1">
    <citation type="submission" date="2019-08" db="EMBL/GenBank/DDBJ databases">
        <authorList>
            <person name="Kucharzyk K."/>
            <person name="Murdoch R.W."/>
            <person name="Higgins S."/>
            <person name="Loffler F."/>
        </authorList>
    </citation>
    <scope>NUCLEOTIDE SEQUENCE</scope>
</reference>
<organism evidence="1">
    <name type="scientific">bioreactor metagenome</name>
    <dbReference type="NCBI Taxonomy" id="1076179"/>
    <lineage>
        <taxon>unclassified sequences</taxon>
        <taxon>metagenomes</taxon>
        <taxon>ecological metagenomes</taxon>
    </lineage>
</organism>